<gene>
    <name evidence="1" type="ORF">PAPYR_11135</name>
</gene>
<reference evidence="1" key="1">
    <citation type="journal article" date="2022" name="bioRxiv">
        <title>Genomics of Preaxostyla Flagellates Illuminates Evolutionary Transitions and the Path Towards Mitochondrial Loss.</title>
        <authorList>
            <person name="Novak L.V.F."/>
            <person name="Treitli S.C."/>
            <person name="Pyrih J."/>
            <person name="Halakuc P."/>
            <person name="Pipaliya S.V."/>
            <person name="Vacek V."/>
            <person name="Brzon O."/>
            <person name="Soukal P."/>
            <person name="Eme L."/>
            <person name="Dacks J.B."/>
            <person name="Karnkowska A."/>
            <person name="Elias M."/>
            <person name="Hampl V."/>
        </authorList>
    </citation>
    <scope>NUCLEOTIDE SEQUENCE</scope>
    <source>
        <strain evidence="1">RCP-MX</strain>
    </source>
</reference>
<keyword evidence="2" id="KW-1185">Reference proteome</keyword>
<proteinExistence type="predicted"/>
<evidence type="ECO:0000313" key="2">
    <source>
        <dbReference type="Proteomes" id="UP001141327"/>
    </source>
</evidence>
<evidence type="ECO:0000313" key="1">
    <source>
        <dbReference type="EMBL" id="KAJ4454219.1"/>
    </source>
</evidence>
<organism evidence="1 2">
    <name type="scientific">Paratrimastix pyriformis</name>
    <dbReference type="NCBI Taxonomy" id="342808"/>
    <lineage>
        <taxon>Eukaryota</taxon>
        <taxon>Metamonada</taxon>
        <taxon>Preaxostyla</taxon>
        <taxon>Paratrimastigidae</taxon>
        <taxon>Paratrimastix</taxon>
    </lineage>
</organism>
<dbReference type="Proteomes" id="UP001141327">
    <property type="component" value="Unassembled WGS sequence"/>
</dbReference>
<dbReference type="EMBL" id="JAPMOS010000175">
    <property type="protein sequence ID" value="KAJ4454219.1"/>
    <property type="molecule type" value="Genomic_DNA"/>
</dbReference>
<name>A0ABQ8UA73_9EUKA</name>
<comment type="caution">
    <text evidence="1">The sequence shown here is derived from an EMBL/GenBank/DDBJ whole genome shotgun (WGS) entry which is preliminary data.</text>
</comment>
<protein>
    <submittedName>
        <fullName evidence="1">Uncharacterized protein</fullName>
    </submittedName>
</protein>
<accession>A0ABQ8UA73</accession>
<sequence length="227" mass="25056">MIGFPALKPPLGEAVPAMGPIVWARPWPRVAPDYLMHKRAPGPGSFPVHLTASYQSTKHLDRSKFSRMHILDQPPHPGQGPSTLVAHHPVLAVQETSPLSWSWKRQHGRRRTWLHLRAFGHWEWGRGQKASGLDCPSAEGEGVLTCRARSEFGRGVPIRSPSDGTLKHALPPVAGWADAFLGNANRGAEAESVSEKLPSENQHRWGWLETRCDVLSCEARSAVELFG</sequence>